<dbReference type="PIRSF" id="PIRSF029883">
    <property type="entry name" value="KdgF"/>
    <property type="match status" value="1"/>
</dbReference>
<comment type="caution">
    <text evidence="2">The sequence shown here is derived from an EMBL/GenBank/DDBJ whole genome shotgun (WGS) entry which is preliminary data.</text>
</comment>
<keyword evidence="3" id="KW-1185">Reference proteome</keyword>
<dbReference type="PANTHER" id="PTHR40112">
    <property type="entry name" value="H2HPP ISOMERASE"/>
    <property type="match status" value="1"/>
</dbReference>
<gene>
    <name evidence="2" type="ORF">HKD42_07935</name>
</gene>
<evidence type="ECO:0000313" key="3">
    <source>
        <dbReference type="Proteomes" id="UP000561181"/>
    </source>
</evidence>
<dbReference type="Proteomes" id="UP000561181">
    <property type="component" value="Unassembled WGS sequence"/>
</dbReference>
<reference evidence="2 3" key="1">
    <citation type="submission" date="2020-04" db="EMBL/GenBank/DDBJ databases">
        <authorList>
            <person name="Liu A."/>
        </authorList>
    </citation>
    <scope>NUCLEOTIDE SEQUENCE [LARGE SCALE GENOMIC DNA]</scope>
    <source>
        <strain evidence="2 3">RZ02</strain>
    </source>
</reference>
<dbReference type="InterPro" id="IPR011051">
    <property type="entry name" value="RmlC_Cupin_sf"/>
</dbReference>
<dbReference type="InterPro" id="IPR013096">
    <property type="entry name" value="Cupin_2"/>
</dbReference>
<dbReference type="AlphaFoldDB" id="A0A848QMZ2"/>
<protein>
    <submittedName>
        <fullName evidence="2">Cupin domain-containing protein</fullName>
    </submittedName>
</protein>
<dbReference type="RefSeq" id="WP_170012261.1">
    <property type="nucleotide sequence ID" value="NZ_JABCRE010000003.1"/>
</dbReference>
<dbReference type="InterPro" id="IPR025499">
    <property type="entry name" value="KdgF"/>
</dbReference>
<dbReference type="Gene3D" id="2.60.120.10">
    <property type="entry name" value="Jelly Rolls"/>
    <property type="match status" value="1"/>
</dbReference>
<feature type="domain" description="Cupin type-2" evidence="1">
    <location>
        <begin position="43"/>
        <end position="100"/>
    </location>
</feature>
<evidence type="ECO:0000313" key="2">
    <source>
        <dbReference type="EMBL" id="NMW31987.1"/>
    </source>
</evidence>
<dbReference type="CDD" id="cd02238">
    <property type="entry name" value="cupin_KdgF"/>
    <property type="match status" value="1"/>
</dbReference>
<accession>A0A848QMZ2</accession>
<evidence type="ECO:0000259" key="1">
    <source>
        <dbReference type="Pfam" id="PF07883"/>
    </source>
</evidence>
<dbReference type="SUPFAM" id="SSF51182">
    <property type="entry name" value="RmlC-like cupins"/>
    <property type="match status" value="1"/>
</dbReference>
<organism evidence="2 3">
    <name type="scientific">Pontixanthobacter rizhaonensis</name>
    <dbReference type="NCBI Taxonomy" id="2730337"/>
    <lineage>
        <taxon>Bacteria</taxon>
        <taxon>Pseudomonadati</taxon>
        <taxon>Pseudomonadota</taxon>
        <taxon>Alphaproteobacteria</taxon>
        <taxon>Sphingomonadales</taxon>
        <taxon>Erythrobacteraceae</taxon>
        <taxon>Pontixanthobacter</taxon>
    </lineage>
</organism>
<name>A0A848QMZ2_9SPHN</name>
<dbReference type="InterPro" id="IPR014710">
    <property type="entry name" value="RmlC-like_jellyroll"/>
</dbReference>
<sequence>MSAAKTTDSDTFIRGADVPVEALEPGIRRQMLGYGTDLMMCRVLFDKGAEGSVHSHPHSQSIYIESGRFLITVDGKEQELGAGDSAFVTSNVMHGAVCLEEGVILDTFSPAREDFLGEGA</sequence>
<dbReference type="InterPro" id="IPR052535">
    <property type="entry name" value="Bacilysin_H2HPP_isomerase"/>
</dbReference>
<dbReference type="EMBL" id="JABCRE010000003">
    <property type="protein sequence ID" value="NMW31987.1"/>
    <property type="molecule type" value="Genomic_DNA"/>
</dbReference>
<dbReference type="Pfam" id="PF07883">
    <property type="entry name" value="Cupin_2"/>
    <property type="match status" value="1"/>
</dbReference>
<dbReference type="PANTHER" id="PTHR40112:SF1">
    <property type="entry name" value="H2HPP ISOMERASE"/>
    <property type="match status" value="1"/>
</dbReference>
<proteinExistence type="predicted"/>